<dbReference type="NCBIfam" id="TIGR04416">
    <property type="entry name" value="group_II_RT_mat"/>
    <property type="match status" value="1"/>
</dbReference>
<keyword evidence="4" id="KW-0460">Magnesium</keyword>
<dbReference type="Pfam" id="PF00078">
    <property type="entry name" value="RVT_1"/>
    <property type="match status" value="1"/>
</dbReference>
<comment type="caution">
    <text evidence="10">The sequence shown here is derived from an EMBL/GenBank/DDBJ whole genome shotgun (WGS) entry which is preliminary data.</text>
</comment>
<feature type="compositionally biased region" description="Pro residues" evidence="8">
    <location>
        <begin position="1"/>
        <end position="10"/>
    </location>
</feature>
<proteinExistence type="inferred from homology"/>
<feature type="region of interest" description="Disordered" evidence="8">
    <location>
        <begin position="1"/>
        <end position="24"/>
    </location>
</feature>
<evidence type="ECO:0000256" key="5">
    <source>
        <dbReference type="ARBA" id="ARBA00023118"/>
    </source>
</evidence>
<dbReference type="InterPro" id="IPR043502">
    <property type="entry name" value="DNA/RNA_pol_sf"/>
</dbReference>
<dbReference type="EMBL" id="VSSQ01001245">
    <property type="protein sequence ID" value="MPM06610.1"/>
    <property type="molecule type" value="Genomic_DNA"/>
</dbReference>
<evidence type="ECO:0000256" key="7">
    <source>
        <dbReference type="ARBA" id="ARBA00048173"/>
    </source>
</evidence>
<dbReference type="AlphaFoldDB" id="A0A644WRZ1"/>
<evidence type="ECO:0000256" key="6">
    <source>
        <dbReference type="ARBA" id="ARBA00034120"/>
    </source>
</evidence>
<reference evidence="10" key="1">
    <citation type="submission" date="2019-08" db="EMBL/GenBank/DDBJ databases">
        <authorList>
            <person name="Kucharzyk K."/>
            <person name="Murdoch R.W."/>
            <person name="Higgins S."/>
            <person name="Loffler F."/>
        </authorList>
    </citation>
    <scope>NUCLEOTIDE SEQUENCE</scope>
</reference>
<dbReference type="GO" id="GO:0046872">
    <property type="term" value="F:metal ion binding"/>
    <property type="evidence" value="ECO:0007669"/>
    <property type="project" value="UniProtKB-KW"/>
</dbReference>
<dbReference type="InterPro" id="IPR013597">
    <property type="entry name" value="Mat_intron_G2"/>
</dbReference>
<keyword evidence="2" id="KW-0548">Nucleotidyltransferase</keyword>
<organism evidence="10">
    <name type="scientific">bioreactor metagenome</name>
    <dbReference type="NCBI Taxonomy" id="1076179"/>
    <lineage>
        <taxon>unclassified sequences</taxon>
        <taxon>metagenomes</taxon>
        <taxon>ecological metagenomes</taxon>
    </lineage>
</organism>
<evidence type="ECO:0000256" key="2">
    <source>
        <dbReference type="ARBA" id="ARBA00022695"/>
    </source>
</evidence>
<dbReference type="GO" id="GO:0003723">
    <property type="term" value="F:RNA binding"/>
    <property type="evidence" value="ECO:0007669"/>
    <property type="project" value="InterPro"/>
</dbReference>
<sequence length="438" mass="50684">MAKPQPPAVPSLPAARTGERPCRNGTDLMERVLSQQNMHEALKQVRRNKGAAGIDGMETADLRPWLIEHWVRIREELLGGTYKPLPVRRVEIPKPDGGVRLLGIPTVVDRLIQQALHQELYHIFDPGFSESSYGFRKYHSARQAVEKARRYIGEGFRYVVDMDLEKFFDRVNHDMLMARVARKVTDKRVLKLIRAYLEAGVMTGGLFGETREGTPQGGPLSPLLANIMLDDLDKELEKRGHRFVRYADDCNIYVRSRRAGERVMDGMRKFIENRLKLKVNEAKSAVDRPQNRKFLGFSFTGEKEPRIRIAPKALERFKNTVRRLTDRGRSTSTEERIRRLSEYLRGWAGYFRLAQTPSVFQKLDRWIRRRLRMCILKQWKNIRTKRRKLVSLGLSHDDAMKIASSRKGYWRLAETPQLHIAMGNRYFKTLGLVSLASG</sequence>
<comment type="catalytic activity">
    <reaction evidence="7">
        <text>DNA(n) + a 2'-deoxyribonucleoside 5'-triphosphate = DNA(n+1) + diphosphate</text>
        <dbReference type="Rhea" id="RHEA:22508"/>
        <dbReference type="Rhea" id="RHEA-COMP:17339"/>
        <dbReference type="Rhea" id="RHEA-COMP:17340"/>
        <dbReference type="ChEBI" id="CHEBI:33019"/>
        <dbReference type="ChEBI" id="CHEBI:61560"/>
        <dbReference type="ChEBI" id="CHEBI:173112"/>
        <dbReference type="EC" id="2.7.7.49"/>
    </reaction>
</comment>
<keyword evidence="5" id="KW-0051">Antiviral defense</keyword>
<dbReference type="Pfam" id="PF08388">
    <property type="entry name" value="GIIM"/>
    <property type="match status" value="1"/>
</dbReference>
<comment type="similarity">
    <text evidence="6">Belongs to the bacterial reverse transcriptase family.</text>
</comment>
<dbReference type="PROSITE" id="PS50878">
    <property type="entry name" value="RT_POL"/>
    <property type="match status" value="1"/>
</dbReference>
<evidence type="ECO:0000259" key="9">
    <source>
        <dbReference type="PROSITE" id="PS50878"/>
    </source>
</evidence>
<dbReference type="InterPro" id="IPR030931">
    <property type="entry name" value="Group_II_RT_mat"/>
</dbReference>
<gene>
    <name evidence="10" type="ORF">SDC9_52912</name>
</gene>
<keyword evidence="1" id="KW-0808">Transferase</keyword>
<accession>A0A644WRZ1</accession>
<dbReference type="PRINTS" id="PR00866">
    <property type="entry name" value="RNADNAPOLMS"/>
</dbReference>
<dbReference type="GO" id="GO:0051607">
    <property type="term" value="P:defense response to virus"/>
    <property type="evidence" value="ECO:0007669"/>
    <property type="project" value="UniProtKB-KW"/>
</dbReference>
<keyword evidence="3" id="KW-0479">Metal-binding</keyword>
<evidence type="ECO:0000256" key="3">
    <source>
        <dbReference type="ARBA" id="ARBA00022723"/>
    </source>
</evidence>
<dbReference type="PANTHER" id="PTHR34047:SF8">
    <property type="entry name" value="PROTEIN YKFC"/>
    <property type="match status" value="1"/>
</dbReference>
<dbReference type="GO" id="GO:0003964">
    <property type="term" value="F:RNA-directed DNA polymerase activity"/>
    <property type="evidence" value="ECO:0007669"/>
    <property type="project" value="UniProtKB-EC"/>
</dbReference>
<dbReference type="SUPFAM" id="SSF56672">
    <property type="entry name" value="DNA/RNA polymerases"/>
    <property type="match status" value="1"/>
</dbReference>
<dbReference type="InterPro" id="IPR000123">
    <property type="entry name" value="Reverse_transcriptase_msDNA"/>
</dbReference>
<dbReference type="CDD" id="cd01651">
    <property type="entry name" value="RT_G2_intron"/>
    <property type="match status" value="1"/>
</dbReference>
<feature type="domain" description="Reverse transcriptase" evidence="9">
    <location>
        <begin position="73"/>
        <end position="299"/>
    </location>
</feature>
<dbReference type="InterPro" id="IPR000477">
    <property type="entry name" value="RT_dom"/>
</dbReference>
<evidence type="ECO:0000313" key="10">
    <source>
        <dbReference type="EMBL" id="MPM06610.1"/>
    </source>
</evidence>
<evidence type="ECO:0000256" key="1">
    <source>
        <dbReference type="ARBA" id="ARBA00022679"/>
    </source>
</evidence>
<dbReference type="InterPro" id="IPR051083">
    <property type="entry name" value="GrpII_Intron_Splice-Mob/Def"/>
</dbReference>
<evidence type="ECO:0000256" key="8">
    <source>
        <dbReference type="SAM" id="MobiDB-lite"/>
    </source>
</evidence>
<evidence type="ECO:0000256" key="4">
    <source>
        <dbReference type="ARBA" id="ARBA00022842"/>
    </source>
</evidence>
<dbReference type="PANTHER" id="PTHR34047">
    <property type="entry name" value="NUCLEAR INTRON MATURASE 1, MITOCHONDRIAL-RELATED"/>
    <property type="match status" value="1"/>
</dbReference>
<protein>
    <recommendedName>
        <fullName evidence="9">Reverse transcriptase domain-containing protein</fullName>
    </recommendedName>
</protein>
<name>A0A644WRZ1_9ZZZZ</name>